<dbReference type="Proteomes" id="UP000789759">
    <property type="component" value="Unassembled WGS sequence"/>
</dbReference>
<dbReference type="GO" id="GO:0016740">
    <property type="term" value="F:transferase activity"/>
    <property type="evidence" value="ECO:0007669"/>
    <property type="project" value="UniProtKB-KW"/>
</dbReference>
<sequence length="281" mass="31850">MLTTKQRTFIRIIFLIALILLLLTAIPRSSFKASEYYQHNGHNQLTTLDDSLSSTLGFDHIYLINLAKRPDRLEKMKSMVNALNLDVEYFTAISTDDHKTLDRFNNATYMNATHKACFVSHYLIYLSIAYNRYESALILEDDVDIELNITSIMTYIHSVLPSDWDLLYIGHCMGWEGAFDPPLEETSETFKLYPSKKPYCTHGYAISAAGALKLIKELATLYVPLDLHLISKIDEGVFKAYSVNPAAIIQTNDNPSDVSPDAEFLEYKTLINSTLQSLGLK</sequence>
<evidence type="ECO:0000313" key="5">
    <source>
        <dbReference type="EMBL" id="CAG8567094.1"/>
    </source>
</evidence>
<organism evidence="5 6">
    <name type="scientific">Cetraspora pellucida</name>
    <dbReference type="NCBI Taxonomy" id="1433469"/>
    <lineage>
        <taxon>Eukaryota</taxon>
        <taxon>Fungi</taxon>
        <taxon>Fungi incertae sedis</taxon>
        <taxon>Mucoromycota</taxon>
        <taxon>Glomeromycotina</taxon>
        <taxon>Glomeromycetes</taxon>
        <taxon>Diversisporales</taxon>
        <taxon>Gigasporaceae</taxon>
        <taxon>Cetraspora</taxon>
    </lineage>
</organism>
<proteinExistence type="inferred from homology"/>
<accession>A0A9N9BGG8</accession>
<dbReference type="Pfam" id="PF01755">
    <property type="entry name" value="Glyco_transf_25"/>
    <property type="match status" value="1"/>
</dbReference>
<keyword evidence="6" id="KW-1185">Reference proteome</keyword>
<dbReference type="AlphaFoldDB" id="A0A9N9BGG8"/>
<name>A0A9N9BGG8_9GLOM</name>
<evidence type="ECO:0000259" key="4">
    <source>
        <dbReference type="Pfam" id="PF01755"/>
    </source>
</evidence>
<dbReference type="InterPro" id="IPR050757">
    <property type="entry name" value="Collagen_mod_GT25"/>
</dbReference>
<reference evidence="5" key="1">
    <citation type="submission" date="2021-06" db="EMBL/GenBank/DDBJ databases">
        <authorList>
            <person name="Kallberg Y."/>
            <person name="Tangrot J."/>
            <person name="Rosling A."/>
        </authorList>
    </citation>
    <scope>NUCLEOTIDE SEQUENCE</scope>
    <source>
        <strain evidence="5">FL966</strain>
    </source>
</reference>
<evidence type="ECO:0000256" key="2">
    <source>
        <dbReference type="ARBA" id="ARBA00022676"/>
    </source>
</evidence>
<dbReference type="InterPro" id="IPR002654">
    <property type="entry name" value="Glyco_trans_25"/>
</dbReference>
<dbReference type="PANTHER" id="PTHR10730">
    <property type="entry name" value="PROCOLLAGEN-LYSINE,2-OXOGLUTARATE 5-DIOXYGENASE/GLYCOSYLTRANSFERASE 25 FAMILY MEMBER"/>
    <property type="match status" value="1"/>
</dbReference>
<feature type="domain" description="Glycosyl transferase family 25" evidence="4">
    <location>
        <begin position="59"/>
        <end position="227"/>
    </location>
</feature>
<dbReference type="EMBL" id="CAJVQA010003119">
    <property type="protein sequence ID" value="CAG8567094.1"/>
    <property type="molecule type" value="Genomic_DNA"/>
</dbReference>
<protein>
    <submittedName>
        <fullName evidence="5">2395_t:CDS:1</fullName>
    </submittedName>
</protein>
<comment type="similarity">
    <text evidence="1">Belongs to the glycosyltransferase 25 family.</text>
</comment>
<evidence type="ECO:0000256" key="1">
    <source>
        <dbReference type="ARBA" id="ARBA00006721"/>
    </source>
</evidence>
<evidence type="ECO:0000313" key="6">
    <source>
        <dbReference type="Proteomes" id="UP000789759"/>
    </source>
</evidence>
<keyword evidence="3" id="KW-0808">Transferase</keyword>
<dbReference type="PANTHER" id="PTHR10730:SF53">
    <property type="entry name" value="GLYCOSYLTRANSFERASE 25 FAMILY MEMBER"/>
    <property type="match status" value="1"/>
</dbReference>
<gene>
    <name evidence="5" type="ORF">CPELLU_LOCUS5480</name>
</gene>
<comment type="caution">
    <text evidence="5">The sequence shown here is derived from an EMBL/GenBank/DDBJ whole genome shotgun (WGS) entry which is preliminary data.</text>
</comment>
<dbReference type="CDD" id="cd06532">
    <property type="entry name" value="Glyco_transf_25"/>
    <property type="match status" value="1"/>
</dbReference>
<evidence type="ECO:0000256" key="3">
    <source>
        <dbReference type="ARBA" id="ARBA00022679"/>
    </source>
</evidence>
<keyword evidence="2" id="KW-0328">Glycosyltransferase</keyword>
<dbReference type="OrthoDB" id="2358375at2759"/>